<sequence>MWSCIRHHYEQTSLFMRVGALAFLFVMCVVIPLSAEALGMSAYPIQALFDVASLSLTVVPAYAFFLYCWVAQYSVFERIRIPDRQVFFTNACVATVCAAVVTALDVLVAAGTLLWIAPGGFSSGAFYLGKLIPVAVRLFMMLDLFGLVLWALTCWGMSWAHASVLCVIASFLAIGLIRSGVEAVSTFFFPFMVEATGGISVVSVVPFCAAVAVCMAVAFTGWMKTSR</sequence>
<feature type="transmembrane region" description="Helical" evidence="1">
    <location>
        <begin position="47"/>
        <end position="70"/>
    </location>
</feature>
<feature type="transmembrane region" description="Helical" evidence="1">
    <location>
        <begin position="131"/>
        <end position="152"/>
    </location>
</feature>
<dbReference type="STRING" id="1160091.B9T39_04725"/>
<feature type="transmembrane region" description="Helical" evidence="1">
    <location>
        <begin position="91"/>
        <end position="116"/>
    </location>
</feature>
<keyword evidence="1" id="KW-1133">Transmembrane helix</keyword>
<feature type="transmembrane region" description="Helical" evidence="1">
    <location>
        <begin position="159"/>
        <end position="177"/>
    </location>
</feature>
<keyword evidence="1" id="KW-0812">Transmembrane</keyword>
<proteinExistence type="predicted"/>
<dbReference type="RefSeq" id="WP_086106661.1">
    <property type="nucleotide sequence ID" value="NZ_NEKB01000006.1"/>
</dbReference>
<reference evidence="2 3" key="1">
    <citation type="submission" date="2017-04" db="EMBL/GenBank/DDBJ databases">
        <title>Draft genome sequences of Alloscardovia macacae UMA81211 and UMA81212 isolated from the feces of a rhesus macaque (Macaca mulatta).</title>
        <authorList>
            <person name="Albert K."/>
            <person name="Sela D.A."/>
        </authorList>
    </citation>
    <scope>NUCLEOTIDE SEQUENCE [LARGE SCALE GENOMIC DNA]</scope>
    <source>
        <strain evidence="2 3">UMA81212</strain>
    </source>
</reference>
<feature type="transmembrane region" description="Helical" evidence="1">
    <location>
        <begin position="197"/>
        <end position="222"/>
    </location>
</feature>
<dbReference type="EMBL" id="NEKC01000008">
    <property type="protein sequence ID" value="OTA29184.1"/>
    <property type="molecule type" value="Genomic_DNA"/>
</dbReference>
<dbReference type="Proteomes" id="UP000243540">
    <property type="component" value="Unassembled WGS sequence"/>
</dbReference>
<evidence type="ECO:0000313" key="2">
    <source>
        <dbReference type="EMBL" id="OTA29184.1"/>
    </source>
</evidence>
<protein>
    <submittedName>
        <fullName evidence="2">Uncharacterized protein</fullName>
    </submittedName>
</protein>
<gene>
    <name evidence="2" type="ORF">B9T39_04725</name>
</gene>
<name>A0A1Y2T0D0_9BIFI</name>
<evidence type="ECO:0000313" key="3">
    <source>
        <dbReference type="Proteomes" id="UP000243540"/>
    </source>
</evidence>
<accession>A0A1Y2T0D0</accession>
<evidence type="ECO:0000256" key="1">
    <source>
        <dbReference type="SAM" id="Phobius"/>
    </source>
</evidence>
<comment type="caution">
    <text evidence="2">The sequence shown here is derived from an EMBL/GenBank/DDBJ whole genome shotgun (WGS) entry which is preliminary data.</text>
</comment>
<keyword evidence="1" id="KW-0472">Membrane</keyword>
<organism evidence="2 3">
    <name type="scientific">Alloscardovia macacae</name>
    <dbReference type="NCBI Taxonomy" id="1160091"/>
    <lineage>
        <taxon>Bacteria</taxon>
        <taxon>Bacillati</taxon>
        <taxon>Actinomycetota</taxon>
        <taxon>Actinomycetes</taxon>
        <taxon>Bifidobacteriales</taxon>
        <taxon>Bifidobacteriaceae</taxon>
        <taxon>Alloscardovia</taxon>
    </lineage>
</organism>
<dbReference type="AlphaFoldDB" id="A0A1Y2T0D0"/>
<feature type="transmembrane region" description="Helical" evidence="1">
    <location>
        <begin position="14"/>
        <end position="35"/>
    </location>
</feature>